<evidence type="ECO:0000313" key="3">
    <source>
        <dbReference type="EMBL" id="QHW32110.1"/>
    </source>
</evidence>
<proteinExistence type="predicted"/>
<evidence type="ECO:0000313" key="4">
    <source>
        <dbReference type="Proteomes" id="UP000479114"/>
    </source>
</evidence>
<evidence type="ECO:0000256" key="2">
    <source>
        <dbReference type="SAM" id="MobiDB-lite"/>
    </source>
</evidence>
<protein>
    <submittedName>
        <fullName evidence="3">Small acid-soluble spore protein P</fullName>
    </submittedName>
</protein>
<accession>A0A6C0P0Q5</accession>
<dbReference type="GO" id="GO:0030435">
    <property type="term" value="P:sporulation resulting in formation of a cellular spore"/>
    <property type="evidence" value="ECO:0007669"/>
    <property type="project" value="UniProtKB-KW"/>
</dbReference>
<feature type="compositionally biased region" description="Polar residues" evidence="2">
    <location>
        <begin position="17"/>
        <end position="31"/>
    </location>
</feature>
<evidence type="ECO:0000256" key="1">
    <source>
        <dbReference type="ARBA" id="ARBA00022969"/>
    </source>
</evidence>
<dbReference type="Pfam" id="PF08179">
    <property type="entry name" value="SspP"/>
    <property type="match status" value="1"/>
</dbReference>
<sequence>MGKPKAVPVQNPYEGDGQSSKSRSAQPQEPLSGSKKTKQANHVDHHNPQG</sequence>
<gene>
    <name evidence="3" type="ORF">GZH47_15695</name>
</gene>
<dbReference type="Proteomes" id="UP000479114">
    <property type="component" value="Chromosome"/>
</dbReference>
<organism evidence="3 4">
    <name type="scientific">Paenibacillus rhizovicinus</name>
    <dbReference type="NCBI Taxonomy" id="2704463"/>
    <lineage>
        <taxon>Bacteria</taxon>
        <taxon>Bacillati</taxon>
        <taxon>Bacillota</taxon>
        <taxon>Bacilli</taxon>
        <taxon>Bacillales</taxon>
        <taxon>Paenibacillaceae</taxon>
        <taxon>Paenibacillus</taxon>
    </lineage>
</organism>
<dbReference type="AlphaFoldDB" id="A0A6C0P0Q5"/>
<feature type="compositionally biased region" description="Basic and acidic residues" evidence="2">
    <location>
        <begin position="41"/>
        <end position="50"/>
    </location>
</feature>
<dbReference type="KEGG" id="prz:GZH47_15695"/>
<dbReference type="EMBL" id="CP048286">
    <property type="protein sequence ID" value="QHW32110.1"/>
    <property type="molecule type" value="Genomic_DNA"/>
</dbReference>
<dbReference type="RefSeq" id="WP_162640914.1">
    <property type="nucleotide sequence ID" value="NZ_CP048286.1"/>
</dbReference>
<name>A0A6C0P0Q5_9BACL</name>
<reference evidence="3 4" key="1">
    <citation type="submission" date="2020-02" db="EMBL/GenBank/DDBJ databases">
        <title>Paenibacillus sp. nov., isolated from rhizosphere soil of tomato.</title>
        <authorList>
            <person name="Weon H.-Y."/>
            <person name="Lee S.A."/>
        </authorList>
    </citation>
    <scope>NUCLEOTIDE SEQUENCE [LARGE SCALE GENOMIC DNA]</scope>
    <source>
        <strain evidence="3 4">14171R-81</strain>
    </source>
</reference>
<keyword evidence="4" id="KW-1185">Reference proteome</keyword>
<keyword evidence="1" id="KW-0749">Sporulation</keyword>
<dbReference type="InterPro" id="IPR012614">
    <property type="entry name" value="SASP_SspP"/>
</dbReference>
<feature type="region of interest" description="Disordered" evidence="2">
    <location>
        <begin position="1"/>
        <end position="50"/>
    </location>
</feature>